<keyword evidence="2" id="KW-1185">Reference proteome</keyword>
<sequence>MRTDWEKVRRFVLIAALWLSNTIGGETAWAVPNHDGQVWVPLYNQLTLSERFRGWFEVNPRFGDNMSEIDQLLIRPALGYQLTPNLSLWQGYGWITNYQPNFRDEHRLYQELSYRPTLSGLRIFSRTRLEERFVRSTIGVALRAREMLRVDFPIGSEGIWRLVIYDELFVNLNTISRGPQSGFDQNRVFVGIHRTVNALLSFDFGYQNQSINTSGQHLVDKMNHIILFQWFIDWSQL</sequence>
<dbReference type="InterPro" id="IPR019619">
    <property type="entry name" value="DUF2490"/>
</dbReference>
<dbReference type="RefSeq" id="WP_313834144.1">
    <property type="nucleotide sequence ID" value="NZ_JAQOUE010000001.1"/>
</dbReference>
<accession>A0ABU3KAY4</accession>
<dbReference type="EMBL" id="JAQOUE010000001">
    <property type="protein sequence ID" value="MDT7043578.1"/>
    <property type="molecule type" value="Genomic_DNA"/>
</dbReference>
<reference evidence="1 2" key="1">
    <citation type="journal article" date="2023" name="ISME J.">
        <title>Cultivation and genomic characterization of novel and ubiquitous marine nitrite-oxidizing bacteria from the Nitrospirales.</title>
        <authorList>
            <person name="Mueller A.J."/>
            <person name="Daebeler A."/>
            <person name="Herbold C.W."/>
            <person name="Kirkegaard R.H."/>
            <person name="Daims H."/>
        </authorList>
    </citation>
    <scope>NUCLEOTIDE SEQUENCE [LARGE SCALE GENOMIC DNA]</scope>
    <source>
        <strain evidence="1 2">EB</strain>
    </source>
</reference>
<organism evidence="1 2">
    <name type="scientific">Candidatus Nitronereus thalassa</name>
    <dbReference type="NCBI Taxonomy" id="3020898"/>
    <lineage>
        <taxon>Bacteria</taxon>
        <taxon>Pseudomonadati</taxon>
        <taxon>Nitrospirota</taxon>
        <taxon>Nitrospiria</taxon>
        <taxon>Nitrospirales</taxon>
        <taxon>Nitrospiraceae</taxon>
        <taxon>Candidatus Nitronereus</taxon>
    </lineage>
</organism>
<evidence type="ECO:0000313" key="2">
    <source>
        <dbReference type="Proteomes" id="UP001250932"/>
    </source>
</evidence>
<proteinExistence type="predicted"/>
<dbReference type="Pfam" id="PF10677">
    <property type="entry name" value="DUF2490"/>
    <property type="match status" value="1"/>
</dbReference>
<evidence type="ECO:0000313" key="1">
    <source>
        <dbReference type="EMBL" id="MDT7043578.1"/>
    </source>
</evidence>
<name>A0ABU3KAY4_9BACT</name>
<dbReference type="Proteomes" id="UP001250932">
    <property type="component" value="Unassembled WGS sequence"/>
</dbReference>
<comment type="caution">
    <text evidence="1">The sequence shown here is derived from an EMBL/GenBank/DDBJ whole genome shotgun (WGS) entry which is preliminary data.</text>
</comment>
<protein>
    <submittedName>
        <fullName evidence="1">DUF2490 domain-containing protein</fullName>
    </submittedName>
</protein>
<gene>
    <name evidence="1" type="ORF">PPG34_14570</name>
</gene>